<evidence type="ECO:0000313" key="3">
    <source>
        <dbReference type="Proteomes" id="UP000228568"/>
    </source>
</evidence>
<feature type="domain" description="Transcription regulator TrmB N-terminal" evidence="1">
    <location>
        <begin position="7"/>
        <end position="74"/>
    </location>
</feature>
<accession>A0A2M7V7R4</accession>
<gene>
    <name evidence="2" type="ORF">COX81_02690</name>
</gene>
<dbReference type="InterPro" id="IPR036388">
    <property type="entry name" value="WH-like_DNA-bd_sf"/>
</dbReference>
<sequence>MSLIADLQKFGLSENEARVYLACLELGHSSVQQIAKQAKLNRVTVYGLIATLIEQGFLREELEKTKRKISAYSPTKLYDVVTKREDQVKRQVKLLDSLVPELKTKIGERPEKTNVIYYDGEEGLKNWASDALEAKGELLEWTKIESFSERFDEYLKNYYYPEKFKRQVPTRFIFLDTLEAHQYFQERYMDNSKAPPSKARFIPQDLFDTPGFMVIFNNKYSIALPKEMRAVTVGDKLIADTQRKIWEFGWLHAKGEMQNKDYPHM</sequence>
<reference evidence="3" key="1">
    <citation type="submission" date="2017-09" db="EMBL/GenBank/DDBJ databases">
        <title>Depth-based differentiation of microbial function through sediment-hosted aquifers and enrichment of novel symbionts in the deep terrestrial subsurface.</title>
        <authorList>
            <person name="Probst A.J."/>
            <person name="Ladd B."/>
            <person name="Jarett J.K."/>
            <person name="Geller-Mcgrath D.E."/>
            <person name="Sieber C.M.K."/>
            <person name="Emerson J.B."/>
            <person name="Anantharaman K."/>
            <person name="Thomas B.C."/>
            <person name="Malmstrom R."/>
            <person name="Stieglmeier M."/>
            <person name="Klingl A."/>
            <person name="Woyke T."/>
            <person name="Ryan C.M."/>
            <person name="Banfield J.F."/>
        </authorList>
    </citation>
    <scope>NUCLEOTIDE SEQUENCE [LARGE SCALE GENOMIC DNA]</scope>
</reference>
<dbReference type="Proteomes" id="UP000228568">
    <property type="component" value="Unassembled WGS sequence"/>
</dbReference>
<protein>
    <recommendedName>
        <fullName evidence="1">Transcription regulator TrmB N-terminal domain-containing protein</fullName>
    </recommendedName>
</protein>
<comment type="caution">
    <text evidence="2">The sequence shown here is derived from an EMBL/GenBank/DDBJ whole genome shotgun (WGS) entry which is preliminary data.</text>
</comment>
<dbReference type="InterPro" id="IPR051797">
    <property type="entry name" value="TrmB-like"/>
</dbReference>
<dbReference type="InterPro" id="IPR036390">
    <property type="entry name" value="WH_DNA-bd_sf"/>
</dbReference>
<dbReference type="AlphaFoldDB" id="A0A2M7V7R4"/>
<dbReference type="EMBL" id="PFPK01000031">
    <property type="protein sequence ID" value="PIZ94781.1"/>
    <property type="molecule type" value="Genomic_DNA"/>
</dbReference>
<evidence type="ECO:0000313" key="2">
    <source>
        <dbReference type="EMBL" id="PIZ94781.1"/>
    </source>
</evidence>
<dbReference type="Pfam" id="PF01978">
    <property type="entry name" value="TrmB"/>
    <property type="match status" value="1"/>
</dbReference>
<name>A0A2M7V7R4_9BACT</name>
<dbReference type="PANTHER" id="PTHR34293">
    <property type="entry name" value="HTH-TYPE TRANSCRIPTIONAL REGULATOR TRMBL2"/>
    <property type="match status" value="1"/>
</dbReference>
<organism evidence="2 3">
    <name type="scientific">Candidatus Magasanikbacteria bacterium CG_4_10_14_0_2_um_filter_37_12</name>
    <dbReference type="NCBI Taxonomy" id="1974637"/>
    <lineage>
        <taxon>Bacteria</taxon>
        <taxon>Candidatus Magasanikiibacteriota</taxon>
    </lineage>
</organism>
<evidence type="ECO:0000259" key="1">
    <source>
        <dbReference type="Pfam" id="PF01978"/>
    </source>
</evidence>
<dbReference type="PANTHER" id="PTHR34293:SF1">
    <property type="entry name" value="HTH-TYPE TRANSCRIPTIONAL REGULATOR TRMBL2"/>
    <property type="match status" value="1"/>
</dbReference>
<proteinExistence type="predicted"/>
<dbReference type="SUPFAM" id="SSF46785">
    <property type="entry name" value="Winged helix' DNA-binding domain"/>
    <property type="match status" value="1"/>
</dbReference>
<dbReference type="InterPro" id="IPR002831">
    <property type="entry name" value="Tscrpt_reg_TrmB_N"/>
</dbReference>
<dbReference type="Gene3D" id="1.10.10.10">
    <property type="entry name" value="Winged helix-like DNA-binding domain superfamily/Winged helix DNA-binding domain"/>
    <property type="match status" value="1"/>
</dbReference>